<dbReference type="Proteomes" id="UP000734854">
    <property type="component" value="Unassembled WGS sequence"/>
</dbReference>
<protein>
    <recommendedName>
        <fullName evidence="5">Transducin/WD40 repeat-like superfamily protein</fullName>
    </recommendedName>
</protein>
<sequence>MSSSSPAVNPQSPSLKTYFKTPEGRYKLQYEKTHPAAVLHYSHGKAVSQLSIAYLKEKPANQASAAPSTPSASGVRSAAARLLGAGNGSRALSFVGGNGANRVVSGSSKIGGSVGTSVGSSSSQLVANYDGKGTYLIFNMADTLFISDLNSQDKDPIKAINFSNSNPVCHAFDSEVKDGHDLLIGLHSGDGQLTSFLSNLKLEFTLSLRQQLQDPGRKLVAAHHYNKDGANGNRHLSLKHMNCLSVLAKLSMASCFARYLNLVSVRIRGEKNDTWSKLMELCAFKRFEAKHMVYSEVDLEGKGIRLTCGTSFWSLVHSSRCTCIAWVPEGDGTFVVGYADGNCKDGTVDCSFPVIKDQTQFIVSHARSTELHVLGIEYLITGLVQVPMKNKEELRRLCGLRELWHKRKSCEGNLAKALLKPSGISIKVVNKIKVGEVRDLKEVGGFVDCEIQH</sequence>
<keyword evidence="4" id="KW-1185">Reference proteome</keyword>
<dbReference type="PANTHER" id="PTHR14107">
    <property type="entry name" value="WD REPEAT PROTEIN"/>
    <property type="match status" value="1"/>
</dbReference>
<dbReference type="PANTHER" id="PTHR14107:SF16">
    <property type="entry name" value="AT02583P"/>
    <property type="match status" value="1"/>
</dbReference>
<organism evidence="3 4">
    <name type="scientific">Zingiber officinale</name>
    <name type="common">Ginger</name>
    <name type="synonym">Amomum zingiber</name>
    <dbReference type="NCBI Taxonomy" id="94328"/>
    <lineage>
        <taxon>Eukaryota</taxon>
        <taxon>Viridiplantae</taxon>
        <taxon>Streptophyta</taxon>
        <taxon>Embryophyta</taxon>
        <taxon>Tracheophyta</taxon>
        <taxon>Spermatophyta</taxon>
        <taxon>Magnoliopsida</taxon>
        <taxon>Liliopsida</taxon>
        <taxon>Zingiberales</taxon>
        <taxon>Zingiberaceae</taxon>
        <taxon>Zingiber</taxon>
    </lineage>
</organism>
<comment type="caution">
    <text evidence="3">The sequence shown here is derived from an EMBL/GenBank/DDBJ whole genome shotgun (WGS) entry which is preliminary data.</text>
</comment>
<evidence type="ECO:0000313" key="4">
    <source>
        <dbReference type="Proteomes" id="UP000734854"/>
    </source>
</evidence>
<keyword evidence="2" id="KW-0677">Repeat</keyword>
<reference evidence="3 4" key="1">
    <citation type="submission" date="2020-08" db="EMBL/GenBank/DDBJ databases">
        <title>Plant Genome Project.</title>
        <authorList>
            <person name="Zhang R.-G."/>
        </authorList>
    </citation>
    <scope>NUCLEOTIDE SEQUENCE [LARGE SCALE GENOMIC DNA]</scope>
    <source>
        <tissue evidence="3">Rhizome</tissue>
    </source>
</reference>
<dbReference type="EMBL" id="JACMSC010000009">
    <property type="protein sequence ID" value="KAG6506333.1"/>
    <property type="molecule type" value="Genomic_DNA"/>
</dbReference>
<dbReference type="Gene3D" id="2.130.10.10">
    <property type="entry name" value="YVTN repeat-like/Quinoprotein amine dehydrogenase"/>
    <property type="match status" value="2"/>
</dbReference>
<gene>
    <name evidence="3" type="ORF">ZIOFF_031656</name>
</gene>
<dbReference type="InterPro" id="IPR051362">
    <property type="entry name" value="WD_repeat_creC_regulators"/>
</dbReference>
<evidence type="ECO:0000313" key="3">
    <source>
        <dbReference type="EMBL" id="KAG6506333.1"/>
    </source>
</evidence>
<dbReference type="InterPro" id="IPR036322">
    <property type="entry name" value="WD40_repeat_dom_sf"/>
</dbReference>
<dbReference type="SUPFAM" id="SSF50978">
    <property type="entry name" value="WD40 repeat-like"/>
    <property type="match status" value="1"/>
</dbReference>
<dbReference type="AlphaFoldDB" id="A0A8J5L531"/>
<accession>A0A8J5L531</accession>
<evidence type="ECO:0000256" key="2">
    <source>
        <dbReference type="ARBA" id="ARBA00022737"/>
    </source>
</evidence>
<keyword evidence="1" id="KW-0853">WD repeat</keyword>
<evidence type="ECO:0000256" key="1">
    <source>
        <dbReference type="ARBA" id="ARBA00022574"/>
    </source>
</evidence>
<proteinExistence type="predicted"/>
<name>A0A8J5L531_ZINOF</name>
<evidence type="ECO:0008006" key="5">
    <source>
        <dbReference type="Google" id="ProtNLM"/>
    </source>
</evidence>
<dbReference type="InterPro" id="IPR015943">
    <property type="entry name" value="WD40/YVTN_repeat-like_dom_sf"/>
</dbReference>